<keyword evidence="3" id="KW-1185">Reference proteome</keyword>
<dbReference type="InterPro" id="IPR035931">
    <property type="entry name" value="YlxR-like_sf"/>
</dbReference>
<comment type="caution">
    <text evidence="2">The sequence shown here is derived from an EMBL/GenBank/DDBJ whole genome shotgun (WGS) entry which is preliminary data.</text>
</comment>
<proteinExistence type="predicted"/>
<dbReference type="Gene3D" id="3.30.1230.10">
    <property type="entry name" value="YlxR-like"/>
    <property type="match status" value="1"/>
</dbReference>
<evidence type="ECO:0000313" key="2">
    <source>
        <dbReference type="EMBL" id="GGH63503.1"/>
    </source>
</evidence>
<evidence type="ECO:0000259" key="1">
    <source>
        <dbReference type="Pfam" id="PF04296"/>
    </source>
</evidence>
<reference evidence="2 3" key="1">
    <citation type="journal article" date="2014" name="Int. J. Syst. Evol. Microbiol.">
        <title>Complete genome sequence of Corynebacterium casei LMG S-19264T (=DSM 44701T), isolated from a smear-ripened cheese.</title>
        <authorList>
            <consortium name="US DOE Joint Genome Institute (JGI-PGF)"/>
            <person name="Walter F."/>
            <person name="Albersmeier A."/>
            <person name="Kalinowski J."/>
            <person name="Ruckert C."/>
        </authorList>
    </citation>
    <scope>NUCLEOTIDE SEQUENCE [LARGE SCALE GENOMIC DNA]</scope>
    <source>
        <strain evidence="2 3">CCM 8669</strain>
    </source>
</reference>
<dbReference type="AlphaFoldDB" id="A0A917IW98"/>
<dbReference type="Pfam" id="PF04296">
    <property type="entry name" value="YlxR"/>
    <property type="match status" value="1"/>
</dbReference>
<dbReference type="InterPro" id="IPR007393">
    <property type="entry name" value="YlxR_dom"/>
</dbReference>
<accession>A0A917IW98</accession>
<gene>
    <name evidence="2" type="ORF">GCM10007359_14860</name>
</gene>
<dbReference type="Proteomes" id="UP000600171">
    <property type="component" value="Unassembled WGS sequence"/>
</dbReference>
<sequence length="54" mass="6077">MVDHLRDRPGRGAWIHNDSTCLENALKKGAFNRAFRTRVNATELTLDSLPVIKA</sequence>
<organism evidence="2 3">
    <name type="scientific">Rothia aerolata</name>
    <dbReference type="NCBI Taxonomy" id="1812262"/>
    <lineage>
        <taxon>Bacteria</taxon>
        <taxon>Bacillati</taxon>
        <taxon>Actinomycetota</taxon>
        <taxon>Actinomycetes</taxon>
        <taxon>Micrococcales</taxon>
        <taxon>Micrococcaceae</taxon>
        <taxon>Rothia</taxon>
    </lineage>
</organism>
<dbReference type="EMBL" id="BMDC01000002">
    <property type="protein sequence ID" value="GGH63503.1"/>
    <property type="molecule type" value="Genomic_DNA"/>
</dbReference>
<feature type="domain" description="YlxR" evidence="1">
    <location>
        <begin position="2"/>
        <end position="42"/>
    </location>
</feature>
<name>A0A917IW98_9MICC</name>
<evidence type="ECO:0000313" key="3">
    <source>
        <dbReference type="Proteomes" id="UP000600171"/>
    </source>
</evidence>
<dbReference type="SUPFAM" id="SSF64376">
    <property type="entry name" value="YlxR-like"/>
    <property type="match status" value="1"/>
</dbReference>
<protein>
    <recommendedName>
        <fullName evidence="1">YlxR domain-containing protein</fullName>
    </recommendedName>
</protein>